<reference evidence="2 3" key="1">
    <citation type="submission" date="2023-06" db="EMBL/GenBank/DDBJ databases">
        <title>Identification and characterization of horizontal gene transfer across gut microbiota members of farm animals based on homology search.</title>
        <authorList>
            <person name="Schwarzerova J."/>
            <person name="Nykrynova M."/>
            <person name="Jureckova K."/>
            <person name="Cejkova D."/>
            <person name="Rychlik I."/>
        </authorList>
    </citation>
    <scope>NUCLEOTIDE SEQUENCE [LARGE SCALE GENOMIC DNA]</scope>
    <source>
        <strain evidence="2 3">ET340</strain>
    </source>
</reference>
<feature type="transmembrane region" description="Helical" evidence="1">
    <location>
        <begin position="115"/>
        <end position="142"/>
    </location>
</feature>
<dbReference type="PANTHER" id="PTHR11328:SF24">
    <property type="entry name" value="MAJOR FACILITATOR SUPERFAMILY (MFS) PROFILE DOMAIN-CONTAINING PROTEIN"/>
    <property type="match status" value="1"/>
</dbReference>
<feature type="transmembrane region" description="Helical" evidence="1">
    <location>
        <begin position="373"/>
        <end position="398"/>
    </location>
</feature>
<accession>A0ABT7UQK7</accession>
<dbReference type="Proteomes" id="UP001529380">
    <property type="component" value="Unassembled WGS sequence"/>
</dbReference>
<feature type="transmembrane region" description="Helical" evidence="1">
    <location>
        <begin position="86"/>
        <end position="109"/>
    </location>
</feature>
<dbReference type="InterPro" id="IPR039672">
    <property type="entry name" value="MFS_2"/>
</dbReference>
<sequence>MAKTLAKGEAREKDIWLYSLGNIANNLIFLFVGTYVMYFFTNLLKISPFQAGLILMVARLVDAVTDPLMGMIVDRTNTKHWGKYRPFIVFGAPFLGIVFVLLFTCPQFGPVMNLVYAYVIYIMYSLAWTVVQIPQLALPIMLSNDVARRTRIQSIFQALGTIANLVVTSFALPLLNHFGGQDDPHAWTVVVIGIAVVATILFILSAQSVRKLDVYNPTLAEKKKSGVKMSFGQSMAAVFKNRALVCVLIAYGTDMFAMQISNSARLYFFTYNLGGRTDLISYIGYMGTIVAFLMIFFVQPLVAKTGKKWSIIVVEALAILLTLPMMFMGKSVAAVMFTLLTIAFTQNLNNMLSRAAVLDAANYSEWKTGMNNSALVSSTFTFINKCCQAFSAFFMGSIMTAVGYDEALAVQSESTQTAFLLMMTLIPIIGYVCSLVGMWFYPMNRKDEIEMQEALRAKRAAERQEEPQIDF</sequence>
<feature type="transmembrane region" description="Helical" evidence="1">
    <location>
        <begin position="243"/>
        <end position="260"/>
    </location>
</feature>
<dbReference type="CDD" id="cd17332">
    <property type="entry name" value="MFS_MelB_like"/>
    <property type="match status" value="1"/>
</dbReference>
<dbReference type="PANTHER" id="PTHR11328">
    <property type="entry name" value="MAJOR FACILITATOR SUPERFAMILY DOMAIN-CONTAINING PROTEIN"/>
    <property type="match status" value="1"/>
</dbReference>
<feature type="transmembrane region" description="Helical" evidence="1">
    <location>
        <begin position="15"/>
        <end position="40"/>
    </location>
</feature>
<feature type="transmembrane region" description="Helical" evidence="1">
    <location>
        <begin position="46"/>
        <end position="65"/>
    </location>
</feature>
<dbReference type="Pfam" id="PF13347">
    <property type="entry name" value="MFS_2"/>
    <property type="match status" value="1"/>
</dbReference>
<feature type="transmembrane region" description="Helical" evidence="1">
    <location>
        <begin position="186"/>
        <end position="204"/>
    </location>
</feature>
<keyword evidence="3" id="KW-1185">Reference proteome</keyword>
<keyword evidence="1" id="KW-1133">Transmembrane helix</keyword>
<dbReference type="EMBL" id="JAUDCL010000011">
    <property type="protein sequence ID" value="MDM8201174.1"/>
    <property type="molecule type" value="Genomic_DNA"/>
</dbReference>
<feature type="transmembrane region" description="Helical" evidence="1">
    <location>
        <begin position="333"/>
        <end position="352"/>
    </location>
</feature>
<evidence type="ECO:0000256" key="1">
    <source>
        <dbReference type="SAM" id="Phobius"/>
    </source>
</evidence>
<dbReference type="NCBIfam" id="TIGR00792">
    <property type="entry name" value="gph"/>
    <property type="match status" value="1"/>
</dbReference>
<feature type="transmembrane region" description="Helical" evidence="1">
    <location>
        <begin position="154"/>
        <end position="174"/>
    </location>
</feature>
<proteinExistence type="predicted"/>
<dbReference type="InterPro" id="IPR001927">
    <property type="entry name" value="Na/Gal_symport"/>
</dbReference>
<organism evidence="2 3">
    <name type="scientific">Allofournierella massiliensis</name>
    <dbReference type="NCBI Taxonomy" id="1650663"/>
    <lineage>
        <taxon>Bacteria</taxon>
        <taxon>Bacillati</taxon>
        <taxon>Bacillota</taxon>
        <taxon>Clostridia</taxon>
        <taxon>Eubacteriales</taxon>
        <taxon>Oscillospiraceae</taxon>
        <taxon>Allofournierella</taxon>
    </lineage>
</organism>
<evidence type="ECO:0000313" key="3">
    <source>
        <dbReference type="Proteomes" id="UP001529380"/>
    </source>
</evidence>
<gene>
    <name evidence="2" type="ORF">QUW08_07700</name>
</gene>
<name>A0ABT7UQK7_9FIRM</name>
<dbReference type="RefSeq" id="WP_289599769.1">
    <property type="nucleotide sequence ID" value="NZ_JAUDCL010000011.1"/>
</dbReference>
<evidence type="ECO:0000313" key="2">
    <source>
        <dbReference type="EMBL" id="MDM8201174.1"/>
    </source>
</evidence>
<protein>
    <submittedName>
        <fullName evidence="2">Glycoside-pentoside-hexuronide (GPH):cation symporter</fullName>
    </submittedName>
</protein>
<feature type="transmembrane region" description="Helical" evidence="1">
    <location>
        <begin position="280"/>
        <end position="302"/>
    </location>
</feature>
<comment type="caution">
    <text evidence="2">The sequence shown here is derived from an EMBL/GenBank/DDBJ whole genome shotgun (WGS) entry which is preliminary data.</text>
</comment>
<dbReference type="Gene3D" id="1.20.1250.20">
    <property type="entry name" value="MFS general substrate transporter like domains"/>
    <property type="match status" value="2"/>
</dbReference>
<keyword evidence="1" id="KW-0812">Transmembrane</keyword>
<keyword evidence="1" id="KW-0472">Membrane</keyword>
<dbReference type="InterPro" id="IPR036259">
    <property type="entry name" value="MFS_trans_sf"/>
</dbReference>
<feature type="transmembrane region" description="Helical" evidence="1">
    <location>
        <begin position="309"/>
        <end position="327"/>
    </location>
</feature>
<dbReference type="SUPFAM" id="SSF103473">
    <property type="entry name" value="MFS general substrate transporter"/>
    <property type="match status" value="1"/>
</dbReference>
<feature type="transmembrane region" description="Helical" evidence="1">
    <location>
        <begin position="418"/>
        <end position="441"/>
    </location>
</feature>